<keyword evidence="3 6" id="KW-1133">Transmembrane helix</keyword>
<dbReference type="OrthoDB" id="3214063at2"/>
<dbReference type="EMBL" id="RQZC01000006">
    <property type="protein sequence ID" value="RRD29554.1"/>
    <property type="molecule type" value="Genomic_DNA"/>
</dbReference>
<evidence type="ECO:0000256" key="5">
    <source>
        <dbReference type="SAM" id="MobiDB-lite"/>
    </source>
</evidence>
<comment type="caution">
    <text evidence="8">The sequence shown here is derived from an EMBL/GenBank/DDBJ whole genome shotgun (WGS) entry which is preliminary data.</text>
</comment>
<feature type="transmembrane region" description="Helical" evidence="6">
    <location>
        <begin position="181"/>
        <end position="205"/>
    </location>
</feature>
<evidence type="ECO:0000256" key="1">
    <source>
        <dbReference type="ARBA" id="ARBA00004141"/>
    </source>
</evidence>
<feature type="transmembrane region" description="Helical" evidence="6">
    <location>
        <begin position="285"/>
        <end position="303"/>
    </location>
</feature>
<dbReference type="GO" id="GO:0140359">
    <property type="term" value="F:ABC-type transporter activity"/>
    <property type="evidence" value="ECO:0007669"/>
    <property type="project" value="InterPro"/>
</dbReference>
<keyword evidence="9" id="KW-1185">Reference proteome</keyword>
<feature type="domain" description="ABC-2 type transporter transmembrane" evidence="7">
    <location>
        <begin position="58"/>
        <end position="232"/>
    </location>
</feature>
<name>A0A3P1V5P1_9ACTO</name>
<sequence>MTTTAGIPDPALPETTTGPASDPAGRAPSSGPDPQVPEGLEIQRGLRSRVGGAVRRTGALARAEWQQFRRNTTLIVLAGVFPLLCALGYYMLLDRQVPGTPVPAGTAAGSFLIFTLLFVPFYSVLSMATTRRDEGVLKRLRTGQASDTEILTAIAIPGSVLSLVLLPVFVLLAMVMGAGAALAPLLMVVGLGLGLPIAVALALLTSGFTRDAEAAQISSLPVMALAMVSLSPMRMLLPDRILEVVDRTPFALLDNLAWLAWTGLTPADLAAGRPAASAGEAVGQAWPMLGMLALWAVALLAVVPRTMRWQTHR</sequence>
<dbReference type="Pfam" id="PF01061">
    <property type="entry name" value="ABC2_membrane"/>
    <property type="match status" value="1"/>
</dbReference>
<evidence type="ECO:0000256" key="6">
    <source>
        <dbReference type="SAM" id="Phobius"/>
    </source>
</evidence>
<feature type="transmembrane region" description="Helical" evidence="6">
    <location>
        <begin position="72"/>
        <end position="92"/>
    </location>
</feature>
<protein>
    <submittedName>
        <fullName evidence="8">ABC transporter permease</fullName>
    </submittedName>
</protein>
<dbReference type="InterPro" id="IPR013525">
    <property type="entry name" value="ABC2_TM"/>
</dbReference>
<reference evidence="8 9" key="1">
    <citation type="submission" date="2018-11" db="EMBL/GenBank/DDBJ databases">
        <title>Genomes From Bacteria Associated with the Canine Oral Cavity: a Test Case for Automated Genome-Based Taxonomic Assignment.</title>
        <authorList>
            <person name="Coil D.A."/>
            <person name="Jospin G."/>
            <person name="Darling A.E."/>
            <person name="Wallis C."/>
            <person name="Davis I.J."/>
            <person name="Harris S."/>
            <person name="Eisen J.A."/>
            <person name="Holcombe L.J."/>
            <person name="O'Flynn C."/>
        </authorList>
    </citation>
    <scope>NUCLEOTIDE SEQUENCE [LARGE SCALE GENOMIC DNA]</scope>
    <source>
        <strain evidence="8 9">OH5050</strain>
    </source>
</reference>
<feature type="transmembrane region" description="Helical" evidence="6">
    <location>
        <begin position="150"/>
        <end position="175"/>
    </location>
</feature>
<evidence type="ECO:0000259" key="7">
    <source>
        <dbReference type="Pfam" id="PF01061"/>
    </source>
</evidence>
<dbReference type="RefSeq" id="WP_124933585.1">
    <property type="nucleotide sequence ID" value="NZ_RQZC01000006.1"/>
</dbReference>
<feature type="transmembrane region" description="Helical" evidence="6">
    <location>
        <begin position="104"/>
        <end position="129"/>
    </location>
</feature>
<evidence type="ECO:0000256" key="4">
    <source>
        <dbReference type="ARBA" id="ARBA00023136"/>
    </source>
</evidence>
<evidence type="ECO:0000256" key="2">
    <source>
        <dbReference type="ARBA" id="ARBA00022692"/>
    </source>
</evidence>
<evidence type="ECO:0000313" key="9">
    <source>
        <dbReference type="Proteomes" id="UP000271272"/>
    </source>
</evidence>
<feature type="region of interest" description="Disordered" evidence="5">
    <location>
        <begin position="1"/>
        <end position="39"/>
    </location>
</feature>
<dbReference type="AlphaFoldDB" id="A0A3P1V5P1"/>
<evidence type="ECO:0000313" key="8">
    <source>
        <dbReference type="EMBL" id="RRD29554.1"/>
    </source>
</evidence>
<keyword evidence="4 6" id="KW-0472">Membrane</keyword>
<dbReference type="GO" id="GO:0016020">
    <property type="term" value="C:membrane"/>
    <property type="evidence" value="ECO:0007669"/>
    <property type="project" value="UniProtKB-SubCell"/>
</dbReference>
<keyword evidence="2 6" id="KW-0812">Transmembrane</keyword>
<accession>A0A3P1V5P1</accession>
<feature type="transmembrane region" description="Helical" evidence="6">
    <location>
        <begin position="217"/>
        <end position="237"/>
    </location>
</feature>
<evidence type="ECO:0000256" key="3">
    <source>
        <dbReference type="ARBA" id="ARBA00022989"/>
    </source>
</evidence>
<proteinExistence type="predicted"/>
<dbReference type="Proteomes" id="UP000271272">
    <property type="component" value="Unassembled WGS sequence"/>
</dbReference>
<comment type="subcellular location">
    <subcellularLocation>
        <location evidence="1">Membrane</location>
        <topology evidence="1">Multi-pass membrane protein</topology>
    </subcellularLocation>
</comment>
<gene>
    <name evidence="8" type="ORF">EII10_05920</name>
</gene>
<organism evidence="8 9">
    <name type="scientific">Actinomyces bowdenii</name>
    <dbReference type="NCBI Taxonomy" id="131109"/>
    <lineage>
        <taxon>Bacteria</taxon>
        <taxon>Bacillati</taxon>
        <taxon>Actinomycetota</taxon>
        <taxon>Actinomycetes</taxon>
        <taxon>Actinomycetales</taxon>
        <taxon>Actinomycetaceae</taxon>
        <taxon>Actinomyces</taxon>
    </lineage>
</organism>